<keyword evidence="8" id="KW-0624">Polysaccharide degradation</keyword>
<evidence type="ECO:0000256" key="6">
    <source>
        <dbReference type="ARBA" id="ARBA00023277"/>
    </source>
</evidence>
<proteinExistence type="inferred from homology"/>
<accession>A0A6V7PJ71</accession>
<evidence type="ECO:0000256" key="7">
    <source>
        <dbReference type="ARBA" id="ARBA00023295"/>
    </source>
</evidence>
<keyword evidence="7" id="KW-0326">Glycosidase</keyword>
<evidence type="ECO:0000256" key="3">
    <source>
        <dbReference type="ARBA" id="ARBA00012601"/>
    </source>
</evidence>
<sequence length="319" mass="35518">MGRLSISLASLMVVSMLGSTATAFDYKDALEKSLLFFEAQRSGELPPDRRVNWRGDSALTDGFEQGVNLVGGYYDAGDHVKFGFPMAFAVTMLSWGVIEFEKETVGDGDGDHLCWERAEDMTTSRTAYKIDANRRGSEVAGETAAALAAASRAFKPFDAKYSNLLLLHAKQLFTFADTFRGRYDETLKFARKFYPSSTGFHDELLWAATWLYEATNDQSYLSYVSQNAVAFGGTGWAVKEFYWDNKYAGLQVLLTKVLLQAGSAPYSSVLKQYQAKAEFFVCACLQKNKGHDVKMTPGGLLYFDDWNNMQYPQVCPVPG</sequence>
<dbReference type="InterPro" id="IPR012341">
    <property type="entry name" value="6hp_glycosidase-like_sf"/>
</dbReference>
<name>A0A6V7PJ71_ANACO</name>
<comment type="similarity">
    <text evidence="2">Belongs to the glycosyl hydrolase 9 (cellulase E) family.</text>
</comment>
<evidence type="ECO:0000256" key="1">
    <source>
        <dbReference type="ARBA" id="ARBA00000966"/>
    </source>
</evidence>
<dbReference type="AlphaFoldDB" id="A0A6V7PJ71"/>
<evidence type="ECO:0000256" key="4">
    <source>
        <dbReference type="ARBA" id="ARBA00022801"/>
    </source>
</evidence>
<gene>
    <name evidence="11" type="ORF">CB5_LOCUS13914</name>
</gene>
<protein>
    <recommendedName>
        <fullName evidence="3">cellulase</fullName>
        <ecNumber evidence="3">3.2.1.4</ecNumber>
    </recommendedName>
</protein>
<dbReference type="Pfam" id="PF00759">
    <property type="entry name" value="Glyco_hydro_9"/>
    <property type="match status" value="2"/>
</dbReference>
<feature type="domain" description="Glycoside hydrolase family 9" evidence="10">
    <location>
        <begin position="26"/>
        <end position="103"/>
    </location>
</feature>
<evidence type="ECO:0000256" key="9">
    <source>
        <dbReference type="SAM" id="SignalP"/>
    </source>
</evidence>
<feature type="domain" description="Glycoside hydrolase family 9" evidence="10">
    <location>
        <begin position="105"/>
        <end position="311"/>
    </location>
</feature>
<keyword evidence="6" id="KW-0119">Carbohydrate metabolism</keyword>
<dbReference type="SUPFAM" id="SSF48208">
    <property type="entry name" value="Six-hairpin glycosidases"/>
    <property type="match status" value="1"/>
</dbReference>
<evidence type="ECO:0000256" key="2">
    <source>
        <dbReference type="ARBA" id="ARBA00007072"/>
    </source>
</evidence>
<dbReference type="GO" id="GO:0030245">
    <property type="term" value="P:cellulose catabolic process"/>
    <property type="evidence" value="ECO:0007669"/>
    <property type="project" value="UniProtKB-KW"/>
</dbReference>
<dbReference type="PANTHER" id="PTHR22298">
    <property type="entry name" value="ENDO-1,4-BETA-GLUCANASE"/>
    <property type="match status" value="1"/>
</dbReference>
<dbReference type="Gene3D" id="1.50.10.10">
    <property type="match status" value="2"/>
</dbReference>
<evidence type="ECO:0000256" key="8">
    <source>
        <dbReference type="ARBA" id="ARBA00023326"/>
    </source>
</evidence>
<organism evidence="11">
    <name type="scientific">Ananas comosus var. bracteatus</name>
    <name type="common">red pineapple</name>
    <dbReference type="NCBI Taxonomy" id="296719"/>
    <lineage>
        <taxon>Eukaryota</taxon>
        <taxon>Viridiplantae</taxon>
        <taxon>Streptophyta</taxon>
        <taxon>Embryophyta</taxon>
        <taxon>Tracheophyta</taxon>
        <taxon>Spermatophyta</taxon>
        <taxon>Magnoliopsida</taxon>
        <taxon>Liliopsida</taxon>
        <taxon>Poales</taxon>
        <taxon>Bromeliaceae</taxon>
        <taxon>Bromelioideae</taxon>
        <taxon>Ananas</taxon>
    </lineage>
</organism>
<dbReference type="EMBL" id="LR862148">
    <property type="protein sequence ID" value="CAD1830703.1"/>
    <property type="molecule type" value="Genomic_DNA"/>
</dbReference>
<feature type="signal peptide" evidence="9">
    <location>
        <begin position="1"/>
        <end position="23"/>
    </location>
</feature>
<keyword evidence="4" id="KW-0378">Hydrolase</keyword>
<dbReference type="InterPro" id="IPR008928">
    <property type="entry name" value="6-hairpin_glycosidase_sf"/>
</dbReference>
<evidence type="ECO:0000256" key="5">
    <source>
        <dbReference type="ARBA" id="ARBA00023001"/>
    </source>
</evidence>
<evidence type="ECO:0000313" key="11">
    <source>
        <dbReference type="EMBL" id="CAD1830703.1"/>
    </source>
</evidence>
<keyword evidence="9" id="KW-0732">Signal</keyword>
<dbReference type="GO" id="GO:0008810">
    <property type="term" value="F:cellulase activity"/>
    <property type="evidence" value="ECO:0007669"/>
    <property type="project" value="UniProtKB-EC"/>
</dbReference>
<keyword evidence="5" id="KW-0136">Cellulose degradation</keyword>
<evidence type="ECO:0000259" key="10">
    <source>
        <dbReference type="Pfam" id="PF00759"/>
    </source>
</evidence>
<dbReference type="InterPro" id="IPR001701">
    <property type="entry name" value="Glyco_hydro_9"/>
</dbReference>
<reference evidence="11" key="1">
    <citation type="submission" date="2020-07" db="EMBL/GenBank/DDBJ databases">
        <authorList>
            <person name="Lin J."/>
        </authorList>
    </citation>
    <scope>NUCLEOTIDE SEQUENCE</scope>
</reference>
<feature type="chain" id="PRO_5028247814" description="cellulase" evidence="9">
    <location>
        <begin position="24"/>
        <end position="319"/>
    </location>
</feature>
<comment type="catalytic activity">
    <reaction evidence="1">
        <text>Endohydrolysis of (1-&gt;4)-beta-D-glucosidic linkages in cellulose, lichenin and cereal beta-D-glucans.</text>
        <dbReference type="EC" id="3.2.1.4"/>
    </reaction>
</comment>
<dbReference type="EC" id="3.2.1.4" evidence="3"/>